<dbReference type="Proteomes" id="UP000070720">
    <property type="component" value="Chromosome 1"/>
</dbReference>
<reference evidence="2 3" key="2">
    <citation type="journal article" date="2010" name="Nature">
        <title>Comparative genomics reveals mobile pathogenicity chromosomes in Fusarium.</title>
        <authorList>
            <person name="Ma L.J."/>
            <person name="van der Does H.C."/>
            <person name="Borkovich K.A."/>
            <person name="Coleman J.J."/>
            <person name="Daboussi M.J."/>
            <person name="Di Pietro A."/>
            <person name="Dufresne M."/>
            <person name="Freitag M."/>
            <person name="Grabherr M."/>
            <person name="Henrissat B."/>
            <person name="Houterman P.M."/>
            <person name="Kang S."/>
            <person name="Shim W.B."/>
            <person name="Woloshuk C."/>
            <person name="Xie X."/>
            <person name="Xu J.R."/>
            <person name="Antoniw J."/>
            <person name="Baker S.E."/>
            <person name="Bluhm B.H."/>
            <person name="Breakspear A."/>
            <person name="Brown D.W."/>
            <person name="Butchko R.A."/>
            <person name="Chapman S."/>
            <person name="Coulson R."/>
            <person name="Coutinho P.M."/>
            <person name="Danchin E.G."/>
            <person name="Diener A."/>
            <person name="Gale L.R."/>
            <person name="Gardiner D.M."/>
            <person name="Goff S."/>
            <person name="Hammond-Kosack K.E."/>
            <person name="Hilburn K."/>
            <person name="Hua-Van A."/>
            <person name="Jonkers W."/>
            <person name="Kazan K."/>
            <person name="Kodira C.D."/>
            <person name="Koehrsen M."/>
            <person name="Kumar L."/>
            <person name="Lee Y.H."/>
            <person name="Li L."/>
            <person name="Manners J.M."/>
            <person name="Miranda-Saavedra D."/>
            <person name="Mukherjee M."/>
            <person name="Park G."/>
            <person name="Park J."/>
            <person name="Park S.Y."/>
            <person name="Proctor R.H."/>
            <person name="Regev A."/>
            <person name="Ruiz-Roldan M.C."/>
            <person name="Sain D."/>
            <person name="Sakthikumar S."/>
            <person name="Sykes S."/>
            <person name="Schwartz D.C."/>
            <person name="Turgeon B.G."/>
            <person name="Wapinski I."/>
            <person name="Yoder O."/>
            <person name="Young S."/>
            <person name="Zeng Q."/>
            <person name="Zhou S."/>
            <person name="Galagan J."/>
            <person name="Cuomo C.A."/>
            <person name="Kistler H.C."/>
            <person name="Rep M."/>
        </authorList>
    </citation>
    <scope>GENOME REANNOTATION</scope>
    <source>
        <strain evidence="3">ATCC MYA-4620 / CBS 123657 / FGSC 9075 / NRRL 31084 / PH-1</strain>
        <strain evidence="2">PH-1 / ATCC MYA-4620 / FGSC 9075 / NRRL 31084</strain>
    </source>
</reference>
<reference evidence="2" key="4">
    <citation type="submission" date="2017-01" db="UniProtKB">
        <authorList>
            <consortium name="EnsemblFungi"/>
        </authorList>
    </citation>
    <scope>IDENTIFICATION</scope>
    <source>
        <strain evidence="2">PH-1 / ATCC MYA-4620 / FGSC 9075 / NRRL 31084</strain>
    </source>
</reference>
<protein>
    <submittedName>
        <fullName evidence="1">Chromosome 1, complete genome</fullName>
    </submittedName>
</protein>
<name>A0A098DA67_GIBZE</name>
<dbReference type="eggNOG" id="ENOG502SQW6">
    <property type="taxonomic scope" value="Eukaryota"/>
</dbReference>
<evidence type="ECO:0000313" key="2">
    <source>
        <dbReference type="EnsemblFungi" id="CEF75848"/>
    </source>
</evidence>
<keyword evidence="3" id="KW-1185">Reference proteome</keyword>
<proteinExistence type="predicted"/>
<reference evidence="2 3" key="1">
    <citation type="journal article" date="2007" name="Science">
        <title>The Fusarium graminearum genome reveals a link between localized polymorphism and pathogen specialization.</title>
        <authorList>
            <person name="Cuomo C.A."/>
            <person name="Gueldener U."/>
            <person name="Xu J.-R."/>
            <person name="Trail F."/>
            <person name="Turgeon B.G."/>
            <person name="Di Pietro A."/>
            <person name="Walton J.D."/>
            <person name="Ma L.-J."/>
            <person name="Baker S.E."/>
            <person name="Rep M."/>
            <person name="Adam G."/>
            <person name="Antoniw J."/>
            <person name="Baldwin T."/>
            <person name="Calvo S.E."/>
            <person name="Chang Y.-L."/>
            <person name="DeCaprio D."/>
            <person name="Gale L.R."/>
            <person name="Gnerre S."/>
            <person name="Goswami R.S."/>
            <person name="Hammond-Kosack K."/>
            <person name="Harris L.J."/>
            <person name="Hilburn K."/>
            <person name="Kennell J.C."/>
            <person name="Kroken S."/>
            <person name="Magnuson J.K."/>
            <person name="Mannhaupt G."/>
            <person name="Mauceli E.W."/>
            <person name="Mewes H.-W."/>
            <person name="Mitterbauer R."/>
            <person name="Muehlbauer G."/>
            <person name="Muensterkoetter M."/>
            <person name="Nelson D."/>
            <person name="O'Donnell K."/>
            <person name="Ouellet T."/>
            <person name="Qi W."/>
            <person name="Quesneville H."/>
            <person name="Roncero M.I.G."/>
            <person name="Seong K.-Y."/>
            <person name="Tetko I.V."/>
            <person name="Urban M."/>
            <person name="Waalwijk C."/>
            <person name="Ward T.J."/>
            <person name="Yao J."/>
            <person name="Birren B.W."/>
            <person name="Kistler H.C."/>
        </authorList>
    </citation>
    <scope>NUCLEOTIDE SEQUENCE [LARGE SCALE GENOMIC DNA]</scope>
    <source>
        <strain evidence="3">ATCC MYA-4620 / CBS 123657 / FGSC 9075 / NRRL 31084 / PH-1</strain>
        <strain evidence="2">PH-1 / ATCC MYA-4620 / FGSC 9075 / NRRL 31084</strain>
    </source>
</reference>
<accession>A0A0E0RX73</accession>
<organism evidence="1 3">
    <name type="scientific">Gibberella zeae (strain ATCC MYA-4620 / CBS 123657 / FGSC 9075 / NRRL 31084 / PH-1)</name>
    <name type="common">Wheat head blight fungus</name>
    <name type="synonym">Fusarium graminearum</name>
    <dbReference type="NCBI Taxonomy" id="229533"/>
    <lineage>
        <taxon>Eukaryota</taxon>
        <taxon>Fungi</taxon>
        <taxon>Dikarya</taxon>
        <taxon>Ascomycota</taxon>
        <taxon>Pezizomycotina</taxon>
        <taxon>Sordariomycetes</taxon>
        <taxon>Hypocreomycetidae</taxon>
        <taxon>Hypocreales</taxon>
        <taxon>Nectriaceae</taxon>
        <taxon>Fusarium</taxon>
    </lineage>
</organism>
<dbReference type="AlphaFoldDB" id="A0A098DA67"/>
<reference evidence="1 3" key="3">
    <citation type="journal article" date="2015" name="BMC Genomics">
        <title>The completed genome sequence of the pathogenic ascomycete fungus Fusarium graminearum.</title>
        <authorList>
            <person name="King R."/>
            <person name="Urban M."/>
            <person name="Hammond-Kosack M.C."/>
            <person name="Hassani-Pak K."/>
            <person name="Hammond-Kosack K.E."/>
        </authorList>
    </citation>
    <scope>NUCLEOTIDE SEQUENCE [LARGE SCALE GENOMIC DNA]</scope>
    <source>
        <strain evidence="3">ATCC MYA-4620 / CBS 123657 / FGSC 9075 / NRRL 31084 / PH-1</strain>
        <strain evidence="1">PH-1</strain>
    </source>
</reference>
<evidence type="ECO:0000313" key="1">
    <source>
        <dbReference type="EMBL" id="CEF75848.1"/>
    </source>
</evidence>
<dbReference type="InParanoid" id="A0A098DA67"/>
<sequence length="282" mass="31467">MEKVWFKLRQTDHYPPPEDTILLGDGDDLESTICLGHYVSGLKNLDFPLNRGSILPFPRRMIVHRNTVLNFSWNDSTTNAPGITLAAGIPVLATAGITVKASLQTAFMQTVENHESYDRLDTYTVQPTASYIEDCLDQKELKAYVKGKPFWSMFMVTGIKVARTGIREMREENALVVDVGPQLDAFGLASLTATTNIKRATSKSASGNYTRDFIWAIRLAKVHKGLLVRDWSVAAYTRRATFDDKEGDADVESALQGEGMGEFHIIDDNELDEAIVLDEQFI</sequence>
<dbReference type="EnsemblFungi" id="CEF75848">
    <property type="protein sequence ID" value="CEF75848"/>
    <property type="gene ID" value="FGRRES_17360"/>
</dbReference>
<accession>A0A098DA67</accession>
<gene>
    <name evidence="2" type="primary">FG10430.1</name>
    <name evidence="1" type="ORF">FGRAMPH1_01T08089</name>
</gene>
<evidence type="ECO:0000313" key="3">
    <source>
        <dbReference type="Proteomes" id="UP000070720"/>
    </source>
</evidence>
<dbReference type="VEuPathDB" id="FungiDB:FGRAMPH1_01G08089"/>
<dbReference type="EMBL" id="HG970332">
    <property type="protein sequence ID" value="CEF75848.1"/>
    <property type="molecule type" value="Genomic_DNA"/>
</dbReference>